<evidence type="ECO:0000313" key="2">
    <source>
        <dbReference type="EMBL" id="QAY29274.1"/>
    </source>
</evidence>
<evidence type="ECO:0000256" key="1">
    <source>
        <dbReference type="SAM" id="Phobius"/>
    </source>
</evidence>
<reference evidence="2" key="1">
    <citation type="submission" date="2018-07" db="EMBL/GenBank/DDBJ databases">
        <title>Host and pathogen evolutionary histories predict virus prevalence across bumblebee species.</title>
        <authorList>
            <person name="Pascall D.J."/>
            <person name="Tinsley M.C."/>
            <person name="Obbard D.J."/>
            <person name="Wilfert L."/>
        </authorList>
    </citation>
    <scope>NUCLEOTIDE SEQUENCE</scope>
</reference>
<feature type="transmembrane region" description="Helical" evidence="1">
    <location>
        <begin position="108"/>
        <end position="141"/>
    </location>
</feature>
<accession>A0A411D3H2</accession>
<proteinExistence type="predicted"/>
<feature type="transmembrane region" description="Helical" evidence="1">
    <location>
        <begin position="147"/>
        <end position="164"/>
    </location>
</feature>
<dbReference type="EMBL" id="MH614318">
    <property type="protein sequence ID" value="QAY29274.1"/>
    <property type="molecule type" value="Genomic_RNA"/>
</dbReference>
<keyword evidence="1" id="KW-1133">Transmembrane helix</keyword>
<dbReference type="InterPro" id="IPR016024">
    <property type="entry name" value="ARM-type_fold"/>
</dbReference>
<keyword evidence="1" id="KW-0812">Transmembrane</keyword>
<name>A0A411D3H2_9VIRU</name>
<organism evidence="2">
    <name type="scientific">Bombus-associated virus Vir3</name>
    <dbReference type="NCBI Taxonomy" id="2511066"/>
    <lineage>
        <taxon>Viruses</taxon>
        <taxon>Riboviria</taxon>
        <taxon>Orthornavirae</taxon>
        <taxon>Kitrinoviricota</taxon>
        <taxon>Alsuviricetes</taxon>
        <taxon>Martellivirales</taxon>
        <taxon>Virgaviridae</taxon>
    </lineage>
</organism>
<sequence>MNKTLDSAFYNLLRDLGSNDSRVIYAPLRSHENGTVSRMQVGNWFSGIFGVLIDPFFEAFTNIVLKAFIPPFFEAITSVIESLSELIIKLTEQLLNFLKNLADSISRLIIAFLNLIIGLIVVIESRILLFEYIVLFLFILLKIKDDPVFAGIVVLIFVIVFGVTRKSPSFLIPFVNNEYVLLFGLEDYFNKTFDYSYSISFRYANSFYIFYLHNSTFLSYEN</sequence>
<protein>
    <submittedName>
        <fullName evidence="2">Uncharacterized protein</fullName>
    </submittedName>
</protein>
<keyword evidence="1" id="KW-0472">Membrane</keyword>
<dbReference type="SUPFAM" id="SSF48371">
    <property type="entry name" value="ARM repeat"/>
    <property type="match status" value="1"/>
</dbReference>